<dbReference type="PANTHER" id="PTHR31900:SF34">
    <property type="entry name" value="EMB|CAB62440.1-RELATED"/>
    <property type="match status" value="1"/>
</dbReference>
<dbReference type="Pfam" id="PF08387">
    <property type="entry name" value="FBD"/>
    <property type="match status" value="2"/>
</dbReference>
<dbReference type="CDD" id="cd22160">
    <property type="entry name" value="F-box_AtFBL13-like"/>
    <property type="match status" value="2"/>
</dbReference>
<gene>
    <name evidence="3" type="ORF">Ahy_A09g046427</name>
</gene>
<dbReference type="InterPro" id="IPR032675">
    <property type="entry name" value="LRR_dom_sf"/>
</dbReference>
<dbReference type="EMBL" id="SDMP01000009">
    <property type="protein sequence ID" value="RYR40687.1"/>
    <property type="molecule type" value="Genomic_DNA"/>
</dbReference>
<dbReference type="SUPFAM" id="SSF81383">
    <property type="entry name" value="F-box domain"/>
    <property type="match status" value="2"/>
</dbReference>
<name>A0A445BPT2_ARAHY</name>
<dbReference type="InterPro" id="IPR006566">
    <property type="entry name" value="FBD"/>
</dbReference>
<comment type="caution">
    <text evidence="3">The sequence shown here is derived from an EMBL/GenBank/DDBJ whole genome shotgun (WGS) entry which is preliminary data.</text>
</comment>
<evidence type="ECO:0000259" key="2">
    <source>
        <dbReference type="SMART" id="SM00579"/>
    </source>
</evidence>
<dbReference type="Gene3D" id="1.20.1280.50">
    <property type="match status" value="2"/>
</dbReference>
<dbReference type="InterPro" id="IPR036047">
    <property type="entry name" value="F-box-like_dom_sf"/>
</dbReference>
<dbReference type="SUPFAM" id="SSF52047">
    <property type="entry name" value="RNI-like"/>
    <property type="match status" value="2"/>
</dbReference>
<feature type="domain" description="F-box" evidence="1">
    <location>
        <begin position="563"/>
        <end position="602"/>
    </location>
</feature>
<feature type="domain" description="FBD" evidence="2">
    <location>
        <begin position="424"/>
        <end position="496"/>
    </location>
</feature>
<feature type="domain" description="F-box" evidence="1">
    <location>
        <begin position="61"/>
        <end position="101"/>
    </location>
</feature>
<reference evidence="3 4" key="1">
    <citation type="submission" date="2019-01" db="EMBL/GenBank/DDBJ databases">
        <title>Sequencing of cultivated peanut Arachis hypogaea provides insights into genome evolution and oil improvement.</title>
        <authorList>
            <person name="Chen X."/>
        </authorList>
    </citation>
    <scope>NUCLEOTIDE SEQUENCE [LARGE SCALE GENOMIC DNA]</scope>
    <source>
        <strain evidence="4">cv. Fuhuasheng</strain>
        <tissue evidence="3">Leaves</tissue>
    </source>
</reference>
<dbReference type="Pfam" id="PF00646">
    <property type="entry name" value="F-box"/>
    <property type="match status" value="2"/>
</dbReference>
<dbReference type="Gene3D" id="3.80.10.10">
    <property type="entry name" value="Ribonuclease Inhibitor"/>
    <property type="match status" value="2"/>
</dbReference>
<dbReference type="SMART" id="SM00256">
    <property type="entry name" value="FBOX"/>
    <property type="match status" value="2"/>
</dbReference>
<dbReference type="SMART" id="SM00579">
    <property type="entry name" value="FBD"/>
    <property type="match status" value="2"/>
</dbReference>
<sequence length="1000" mass="114247">MLCMKRFSIPNKSSSIGSFIPSFTFSVVSSKLTMPKGKQRKVEEEESTRKGTPKIDLISSLPDSLLCHILSFLPTRCAMATSVLARRWRHLWKDLLALDLDNSKHSPYYLPGGTHRFIAFVNAVFAQRKALRVEKLRLACDIPRGEKKTIKTWIRTVVGPHLQEMYLDLSFACNEFGDRHIKLPEEVLTSASLESLVLKGHVFLTVYDGFVDLPSLKNLELDLNYVDPDFVLLGCPVLENLKLTLHESFPLNASQPPEIYMPVSLKRLTLIQDDDIEEDINDIEDLVIDTPLLEYLSITLWARCLQVSISDYPNMVEAHIDIDQDQEQVGWVLELLKALRQTKLLDLKLSTMECLLGAPAFELPEFPRLLNLELQIPYFDSGFLIKLLHNCHILQVLTLHNQENVSTVEPEEPSCWTLPMKDPDCVISHLKMFEFKGYKDSADEHGFVAYLLERGPILKTMKIHADPTLGLTYKQRIHQELSMVPRSSKTCRLIIGYTSFLPLVVREGFSIPNKSSSIDSFIASFSFSVVSSKLTMPKRKQRKVEEEDSTRTGTPKIDLISTLPDSLLCHILSFLPTRCAMATSVLARRWRHLWMDVLVLDLDNSKHSPYYLPGGPHRFIAFVNAVFAQRKAPHVKKLRLACDIPRGEKKTIKTWIHTVVGPHLQELYLDLSLPCNEFGNRDIKLPEEVLTSASLESLVLKGHMILTVYDGFVDLPSLKNLELDLNYVDPEFVLDGCWALENLRLTLHESFPLNASDPPVIQMPGSLKRLTLIQADDTEEDLNDIEDLVIDTPLLEYLSITLWARCLQVSISNYPNMVEAHLDIDQDKEQVGWMLELLKALRQTKLLDLKLSTMECLLVAPAFELPEFSRLLNLELEIPYFNSGFLIKLLHNCHMLQVLTLHNREKVSTVEPEEPNCWTLPMKDPDCVISHLKIFEFKGYQDSADEHAFVAYLLERGPILKTMKIHAHRSLGLKYKHRIRQELSTIPRSSKTCKLKLYLF</sequence>
<evidence type="ECO:0000313" key="4">
    <source>
        <dbReference type="Proteomes" id="UP000289738"/>
    </source>
</evidence>
<dbReference type="InterPro" id="IPR053781">
    <property type="entry name" value="F-box_AtFBL13-like"/>
</dbReference>
<feature type="domain" description="FBD" evidence="2">
    <location>
        <begin position="926"/>
        <end position="998"/>
    </location>
</feature>
<evidence type="ECO:0008006" key="5">
    <source>
        <dbReference type="Google" id="ProtNLM"/>
    </source>
</evidence>
<dbReference type="InterPro" id="IPR001810">
    <property type="entry name" value="F-box_dom"/>
</dbReference>
<dbReference type="PANTHER" id="PTHR31900">
    <property type="entry name" value="F-BOX/RNI SUPERFAMILY PROTEIN-RELATED"/>
    <property type="match status" value="1"/>
</dbReference>
<keyword evidence="4" id="KW-1185">Reference proteome</keyword>
<proteinExistence type="predicted"/>
<accession>A0A445BPT2</accession>
<dbReference type="AlphaFoldDB" id="A0A445BPT2"/>
<evidence type="ECO:0000313" key="3">
    <source>
        <dbReference type="EMBL" id="RYR40687.1"/>
    </source>
</evidence>
<dbReference type="InterPro" id="IPR050232">
    <property type="entry name" value="FBL13/AtMIF1-like"/>
</dbReference>
<evidence type="ECO:0000259" key="1">
    <source>
        <dbReference type="SMART" id="SM00256"/>
    </source>
</evidence>
<organism evidence="3 4">
    <name type="scientific">Arachis hypogaea</name>
    <name type="common">Peanut</name>
    <dbReference type="NCBI Taxonomy" id="3818"/>
    <lineage>
        <taxon>Eukaryota</taxon>
        <taxon>Viridiplantae</taxon>
        <taxon>Streptophyta</taxon>
        <taxon>Embryophyta</taxon>
        <taxon>Tracheophyta</taxon>
        <taxon>Spermatophyta</taxon>
        <taxon>Magnoliopsida</taxon>
        <taxon>eudicotyledons</taxon>
        <taxon>Gunneridae</taxon>
        <taxon>Pentapetalae</taxon>
        <taxon>rosids</taxon>
        <taxon>fabids</taxon>
        <taxon>Fabales</taxon>
        <taxon>Fabaceae</taxon>
        <taxon>Papilionoideae</taxon>
        <taxon>50 kb inversion clade</taxon>
        <taxon>dalbergioids sensu lato</taxon>
        <taxon>Dalbergieae</taxon>
        <taxon>Pterocarpus clade</taxon>
        <taxon>Arachis</taxon>
    </lineage>
</organism>
<dbReference type="Proteomes" id="UP000289738">
    <property type="component" value="Chromosome A09"/>
</dbReference>
<protein>
    <recommendedName>
        <fullName evidence="5">F-box domain-containing protein</fullName>
    </recommendedName>
</protein>